<dbReference type="EMBL" id="JAGKQM010000002">
    <property type="protein sequence ID" value="KAH0938297.1"/>
    <property type="molecule type" value="Genomic_DNA"/>
</dbReference>
<reference evidence="1 2" key="1">
    <citation type="submission" date="2021-05" db="EMBL/GenBank/DDBJ databases">
        <title>Genome Assembly of Synthetic Allotetraploid Brassica napus Reveals Homoeologous Exchanges between Subgenomes.</title>
        <authorList>
            <person name="Davis J.T."/>
        </authorList>
    </citation>
    <scope>NUCLEOTIDE SEQUENCE [LARGE SCALE GENOMIC DNA]</scope>
    <source>
        <strain evidence="2">cv. Da-Ae</strain>
        <tissue evidence="1">Seedling</tissue>
    </source>
</reference>
<protein>
    <submittedName>
        <fullName evidence="1">Uncharacterized protein</fullName>
    </submittedName>
</protein>
<evidence type="ECO:0000313" key="1">
    <source>
        <dbReference type="EMBL" id="KAH0938297.1"/>
    </source>
</evidence>
<comment type="caution">
    <text evidence="1">The sequence shown here is derived from an EMBL/GenBank/DDBJ whole genome shotgun (WGS) entry which is preliminary data.</text>
</comment>
<name>A0ABQ8E9L0_BRANA</name>
<accession>A0ABQ8E9L0</accession>
<dbReference type="Gene3D" id="3.40.50.150">
    <property type="entry name" value="Vaccinia Virus protein VP39"/>
    <property type="match status" value="1"/>
</dbReference>
<dbReference type="Proteomes" id="UP000824890">
    <property type="component" value="Unassembled WGS sequence"/>
</dbReference>
<evidence type="ECO:0000313" key="2">
    <source>
        <dbReference type="Proteomes" id="UP000824890"/>
    </source>
</evidence>
<dbReference type="InterPro" id="IPR029063">
    <property type="entry name" value="SAM-dependent_MTases_sf"/>
</dbReference>
<gene>
    <name evidence="1" type="ORF">HID58_005758</name>
</gene>
<sequence length="114" mass="13032">MSKYTERFLASVPASRRANADFTRPVSTSMIDLCYDCVGVSKEKKDAKEVKGNRGIYDSYPLRGKYCHEMALRILLASIETKLTTLTIKFLAYKASQETRTHEQLNELCLIEFL</sequence>
<proteinExistence type="predicted"/>
<organism evidence="1 2">
    <name type="scientific">Brassica napus</name>
    <name type="common">Rape</name>
    <dbReference type="NCBI Taxonomy" id="3708"/>
    <lineage>
        <taxon>Eukaryota</taxon>
        <taxon>Viridiplantae</taxon>
        <taxon>Streptophyta</taxon>
        <taxon>Embryophyta</taxon>
        <taxon>Tracheophyta</taxon>
        <taxon>Spermatophyta</taxon>
        <taxon>Magnoliopsida</taxon>
        <taxon>eudicotyledons</taxon>
        <taxon>Gunneridae</taxon>
        <taxon>Pentapetalae</taxon>
        <taxon>rosids</taxon>
        <taxon>malvids</taxon>
        <taxon>Brassicales</taxon>
        <taxon>Brassicaceae</taxon>
        <taxon>Brassiceae</taxon>
        <taxon>Brassica</taxon>
    </lineage>
</organism>
<keyword evidence="2" id="KW-1185">Reference proteome</keyword>